<evidence type="ECO:0000313" key="2">
    <source>
        <dbReference type="EMBL" id="JAT10263.1"/>
    </source>
</evidence>
<sequence>EPPKPQSPVPVSQLNKAPTPWMSRQTPPAQKEVPPWVNKESAQSPQPHLQQQTSPSSQQLQARIIPIQIEGKEPAASSQPVTRIIPIQMEGTPSPQYTPAQPNFNQQPSYQPQYQQLQYQQPQYQQQQYQQPQYQQQQYQQPQYQQHPVYQQQQSYEQQNQGRQTPRWMNQQPVYVHNKFNTGTQSPVPSEQNHSENQPGWRHSQTNGTLQSPTPVQSRSFKVLEKIHGSDNVGVDQSDAPYNSQGVPLSQLRKLQLSDDDRALMNKVKSQVSDTIVQDDEENPRYRGGYIPSKVFKMLDDSGKLLFELNSQVVGLYALKVEGYCLCLKVNAKGSMIHNAQDRLKITIFQEDSESGCIKYC</sequence>
<feature type="non-terminal residue" evidence="2">
    <location>
        <position position="1"/>
    </location>
</feature>
<dbReference type="EMBL" id="GEBQ01029714">
    <property type="protein sequence ID" value="JAT10263.1"/>
    <property type="molecule type" value="Transcribed_RNA"/>
</dbReference>
<name>A0A1B6KFQ4_9HEMI</name>
<reference evidence="2" key="1">
    <citation type="submission" date="2015-11" db="EMBL/GenBank/DDBJ databases">
        <title>De novo transcriptome assembly of four potential Pierce s Disease insect vectors from Arizona vineyards.</title>
        <authorList>
            <person name="Tassone E.E."/>
        </authorList>
    </citation>
    <scope>NUCLEOTIDE SEQUENCE</scope>
</reference>
<feature type="region of interest" description="Disordered" evidence="1">
    <location>
        <begin position="138"/>
        <end position="165"/>
    </location>
</feature>
<feature type="region of interest" description="Disordered" evidence="1">
    <location>
        <begin position="1"/>
        <end position="125"/>
    </location>
</feature>
<organism evidence="2">
    <name type="scientific">Graphocephala atropunctata</name>
    <dbReference type="NCBI Taxonomy" id="36148"/>
    <lineage>
        <taxon>Eukaryota</taxon>
        <taxon>Metazoa</taxon>
        <taxon>Ecdysozoa</taxon>
        <taxon>Arthropoda</taxon>
        <taxon>Hexapoda</taxon>
        <taxon>Insecta</taxon>
        <taxon>Pterygota</taxon>
        <taxon>Neoptera</taxon>
        <taxon>Paraneoptera</taxon>
        <taxon>Hemiptera</taxon>
        <taxon>Auchenorrhyncha</taxon>
        <taxon>Membracoidea</taxon>
        <taxon>Cicadellidae</taxon>
        <taxon>Cicadellinae</taxon>
        <taxon>Cicadellini</taxon>
        <taxon>Graphocephala</taxon>
    </lineage>
</organism>
<feature type="compositionally biased region" description="Low complexity" evidence="1">
    <location>
        <begin position="106"/>
        <end position="125"/>
    </location>
</feature>
<dbReference type="AlphaFoldDB" id="A0A1B6KFQ4"/>
<evidence type="ECO:0000256" key="1">
    <source>
        <dbReference type="SAM" id="MobiDB-lite"/>
    </source>
</evidence>
<feature type="compositionally biased region" description="Polar residues" evidence="1">
    <location>
        <begin position="91"/>
        <end position="105"/>
    </location>
</feature>
<accession>A0A1B6KFQ4</accession>
<protein>
    <submittedName>
        <fullName evidence="2">Uncharacterized protein</fullName>
    </submittedName>
</protein>
<feature type="region of interest" description="Disordered" evidence="1">
    <location>
        <begin position="179"/>
        <end position="218"/>
    </location>
</feature>
<proteinExistence type="predicted"/>
<feature type="compositionally biased region" description="Low complexity" evidence="1">
    <location>
        <begin position="41"/>
        <end position="62"/>
    </location>
</feature>
<gene>
    <name evidence="2" type="ORF">g.31719</name>
</gene>
<feature type="compositionally biased region" description="Low complexity" evidence="1">
    <location>
        <begin position="138"/>
        <end position="161"/>
    </location>
</feature>